<keyword evidence="1" id="KW-0812">Transmembrane</keyword>
<dbReference type="InterPro" id="IPR005182">
    <property type="entry name" value="YdbS-like_PH"/>
</dbReference>
<dbReference type="RefSeq" id="WP_338403637.1">
    <property type="nucleotide sequence ID" value="NZ_JAALDM010000299.1"/>
</dbReference>
<sequence>MTSQPGTPPPLALRPPSNRVDPRCRWWWTVQVALVVAAVLIPLLVVALFFVSLLAVVAAAWLLLGIAAVFLVPRVRWSIHRWEETDTAVYSRSGLFWEEWRAAPLSRVQTVDKTRGPLERLFGLATVVVTTASSRGAVRIRSLDADLAEELAQRLTVIAEGDQRDAT</sequence>
<gene>
    <name evidence="3" type="ORF">ACFFVD_08740</name>
</gene>
<evidence type="ECO:0000313" key="4">
    <source>
        <dbReference type="Proteomes" id="UP001589700"/>
    </source>
</evidence>
<organism evidence="3 4">
    <name type="scientific">Dietzia aerolata</name>
    <dbReference type="NCBI Taxonomy" id="595984"/>
    <lineage>
        <taxon>Bacteria</taxon>
        <taxon>Bacillati</taxon>
        <taxon>Actinomycetota</taxon>
        <taxon>Actinomycetes</taxon>
        <taxon>Mycobacteriales</taxon>
        <taxon>Dietziaceae</taxon>
        <taxon>Dietzia</taxon>
    </lineage>
</organism>
<accession>A0ABV5JQ78</accession>
<keyword evidence="4" id="KW-1185">Reference proteome</keyword>
<proteinExistence type="predicted"/>
<evidence type="ECO:0000256" key="1">
    <source>
        <dbReference type="SAM" id="Phobius"/>
    </source>
</evidence>
<dbReference type="Pfam" id="PF03703">
    <property type="entry name" value="bPH_2"/>
    <property type="match status" value="1"/>
</dbReference>
<evidence type="ECO:0000259" key="2">
    <source>
        <dbReference type="Pfam" id="PF03703"/>
    </source>
</evidence>
<dbReference type="PANTHER" id="PTHR34473:SF3">
    <property type="entry name" value="TRANSMEMBRANE PROTEIN-RELATED"/>
    <property type="match status" value="1"/>
</dbReference>
<feature type="transmembrane region" description="Helical" evidence="1">
    <location>
        <begin position="51"/>
        <end position="72"/>
    </location>
</feature>
<evidence type="ECO:0000313" key="3">
    <source>
        <dbReference type="EMBL" id="MFB9259887.1"/>
    </source>
</evidence>
<name>A0ABV5JQ78_9ACTN</name>
<reference evidence="3 4" key="1">
    <citation type="submission" date="2024-09" db="EMBL/GenBank/DDBJ databases">
        <authorList>
            <person name="Sun Q."/>
            <person name="Mori K."/>
        </authorList>
    </citation>
    <scope>NUCLEOTIDE SEQUENCE [LARGE SCALE GENOMIC DNA]</scope>
    <source>
        <strain evidence="3 4">CCM 7659</strain>
    </source>
</reference>
<feature type="domain" description="YdbS-like PH" evidence="2">
    <location>
        <begin position="79"/>
        <end position="154"/>
    </location>
</feature>
<comment type="caution">
    <text evidence="3">The sequence shown here is derived from an EMBL/GenBank/DDBJ whole genome shotgun (WGS) entry which is preliminary data.</text>
</comment>
<dbReference type="PANTHER" id="PTHR34473">
    <property type="entry name" value="UPF0699 TRANSMEMBRANE PROTEIN YDBS"/>
    <property type="match status" value="1"/>
</dbReference>
<feature type="transmembrane region" description="Helical" evidence="1">
    <location>
        <begin position="26"/>
        <end position="45"/>
    </location>
</feature>
<protein>
    <submittedName>
        <fullName evidence="3">PH domain-containing protein</fullName>
    </submittedName>
</protein>
<dbReference type="EMBL" id="JBHMDY010000004">
    <property type="protein sequence ID" value="MFB9259887.1"/>
    <property type="molecule type" value="Genomic_DNA"/>
</dbReference>
<keyword evidence="1" id="KW-1133">Transmembrane helix</keyword>
<dbReference type="Proteomes" id="UP001589700">
    <property type="component" value="Unassembled WGS sequence"/>
</dbReference>
<keyword evidence="1" id="KW-0472">Membrane</keyword>